<proteinExistence type="inferred from homology"/>
<feature type="region of interest" description="Disordered" evidence="3">
    <location>
        <begin position="252"/>
        <end position="297"/>
    </location>
</feature>
<evidence type="ECO:0000313" key="4">
    <source>
        <dbReference type="EMBL" id="TYZ09636.1"/>
    </source>
</evidence>
<dbReference type="Pfam" id="PF13561">
    <property type="entry name" value="adh_short_C2"/>
    <property type="match status" value="1"/>
</dbReference>
<dbReference type="GO" id="GO:0016491">
    <property type="term" value="F:oxidoreductase activity"/>
    <property type="evidence" value="ECO:0007669"/>
    <property type="project" value="UniProtKB-KW"/>
</dbReference>
<dbReference type="FunFam" id="3.40.50.720:FF:000084">
    <property type="entry name" value="Short-chain dehydrogenase reductase"/>
    <property type="match status" value="1"/>
</dbReference>
<accession>A0A5D6V260</accession>
<keyword evidence="2" id="KW-0560">Oxidoreductase</keyword>
<gene>
    <name evidence="4" type="ORF">FY528_10370</name>
</gene>
<dbReference type="AlphaFoldDB" id="A0A5D6V260"/>
<dbReference type="Gene3D" id="3.40.50.720">
    <property type="entry name" value="NAD(P)-binding Rossmann-like Domain"/>
    <property type="match status" value="1"/>
</dbReference>
<dbReference type="Proteomes" id="UP000322791">
    <property type="component" value="Unassembled WGS sequence"/>
</dbReference>
<evidence type="ECO:0000313" key="5">
    <source>
        <dbReference type="Proteomes" id="UP000322791"/>
    </source>
</evidence>
<dbReference type="PANTHER" id="PTHR43639">
    <property type="entry name" value="OXIDOREDUCTASE, SHORT-CHAIN DEHYDROGENASE/REDUCTASE FAMILY (AFU_ORTHOLOGUE AFUA_5G02870)"/>
    <property type="match status" value="1"/>
</dbReference>
<evidence type="ECO:0000256" key="3">
    <source>
        <dbReference type="SAM" id="MobiDB-lite"/>
    </source>
</evidence>
<dbReference type="PANTHER" id="PTHR43639:SF9">
    <property type="entry name" value="BLL5898 PROTEIN"/>
    <property type="match status" value="1"/>
</dbReference>
<organism evidence="4 5">
    <name type="scientific">Hymenobacter lutimineralis</name>
    <dbReference type="NCBI Taxonomy" id="2606448"/>
    <lineage>
        <taxon>Bacteria</taxon>
        <taxon>Pseudomonadati</taxon>
        <taxon>Bacteroidota</taxon>
        <taxon>Cytophagia</taxon>
        <taxon>Cytophagales</taxon>
        <taxon>Hymenobacteraceae</taxon>
        <taxon>Hymenobacter</taxon>
    </lineage>
</organism>
<dbReference type="PRINTS" id="PR00081">
    <property type="entry name" value="GDHRDH"/>
</dbReference>
<keyword evidence="5" id="KW-1185">Reference proteome</keyword>
<sequence length="297" mass="31421">MTTGRLQGKVAIVTGAGSGIGEAIAKRFAREGAAVVVAGLAEDPIRDVVEEILQAGGTATAFTGDVSHQATAEACVQEAVRRYGKLDILVNNAGVFPATAELDQYPVEAFEYMVKNNIYTVFMMSRAALPELQKTRGNIISAGSEAGQMGSPMITPYGGTKAWVMTFSRGLAVEQAKHGVRVNCVGPGPIDTAWTHKETGPMDSKMEKNMVNGVPLGRRGTPEEVANVYLFLASNEASYVTGATYFVDGGVTSSKSLPGEEVPSALKKEPESTLNVQHAKDGHTDIRPQNAGTMVTR</sequence>
<dbReference type="RefSeq" id="WP_149070933.1">
    <property type="nucleotide sequence ID" value="NZ_VTHL01000009.1"/>
</dbReference>
<dbReference type="CDD" id="cd05233">
    <property type="entry name" value="SDR_c"/>
    <property type="match status" value="1"/>
</dbReference>
<evidence type="ECO:0000256" key="1">
    <source>
        <dbReference type="ARBA" id="ARBA00006484"/>
    </source>
</evidence>
<comment type="caution">
    <text evidence="4">The sequence shown here is derived from an EMBL/GenBank/DDBJ whole genome shotgun (WGS) entry which is preliminary data.</text>
</comment>
<dbReference type="InterPro" id="IPR036291">
    <property type="entry name" value="NAD(P)-bd_dom_sf"/>
</dbReference>
<reference evidence="4 5" key="1">
    <citation type="submission" date="2019-08" db="EMBL/GenBank/DDBJ databases">
        <authorList>
            <person name="Seo M.-J."/>
        </authorList>
    </citation>
    <scope>NUCLEOTIDE SEQUENCE [LARGE SCALE GENOMIC DNA]</scope>
    <source>
        <strain evidence="4 5">KIGAM108</strain>
    </source>
</reference>
<dbReference type="SUPFAM" id="SSF51735">
    <property type="entry name" value="NAD(P)-binding Rossmann-fold domains"/>
    <property type="match status" value="1"/>
</dbReference>
<dbReference type="NCBIfam" id="NF005559">
    <property type="entry name" value="PRK07231.1"/>
    <property type="match status" value="1"/>
</dbReference>
<protein>
    <submittedName>
        <fullName evidence="4">SDR family oxidoreductase</fullName>
    </submittedName>
</protein>
<evidence type="ECO:0000256" key="2">
    <source>
        <dbReference type="ARBA" id="ARBA00023002"/>
    </source>
</evidence>
<dbReference type="PRINTS" id="PR00080">
    <property type="entry name" value="SDRFAMILY"/>
</dbReference>
<comment type="similarity">
    <text evidence="1">Belongs to the short-chain dehydrogenases/reductases (SDR) family.</text>
</comment>
<name>A0A5D6V260_9BACT</name>
<dbReference type="InterPro" id="IPR002347">
    <property type="entry name" value="SDR_fam"/>
</dbReference>
<dbReference type="EMBL" id="VTHL01000009">
    <property type="protein sequence ID" value="TYZ09636.1"/>
    <property type="molecule type" value="Genomic_DNA"/>
</dbReference>